<dbReference type="InterPro" id="IPR013201">
    <property type="entry name" value="Prot_inhib_I29"/>
</dbReference>
<keyword evidence="10" id="KW-1185">Reference proteome</keyword>
<keyword evidence="3" id="KW-1015">Disulfide bond</keyword>
<dbReference type="CDD" id="cd02248">
    <property type="entry name" value="Peptidase_C1A"/>
    <property type="match status" value="1"/>
</dbReference>
<evidence type="ECO:0000256" key="1">
    <source>
        <dbReference type="ARBA" id="ARBA00008455"/>
    </source>
</evidence>
<feature type="domain" description="MD-2-related lipid-recognition" evidence="7">
    <location>
        <begin position="419"/>
        <end position="551"/>
    </location>
</feature>
<reference evidence="9 10" key="1">
    <citation type="journal article" date="2010" name="Nature">
        <title>The Ectocarpus genome and the independent evolution of multicellularity in brown algae.</title>
        <authorList>
            <person name="Cock J.M."/>
            <person name="Sterck L."/>
            <person name="Rouze P."/>
            <person name="Scornet D."/>
            <person name="Allen A.E."/>
            <person name="Amoutzias G."/>
            <person name="Anthouard V."/>
            <person name="Artiguenave F."/>
            <person name="Aury J.M."/>
            <person name="Badger J.H."/>
            <person name="Beszteri B."/>
            <person name="Billiau K."/>
            <person name="Bonnet E."/>
            <person name="Bothwell J.H."/>
            <person name="Bowler C."/>
            <person name="Boyen C."/>
            <person name="Brownlee C."/>
            <person name="Carrano C.J."/>
            <person name="Charrier B."/>
            <person name="Cho G.Y."/>
            <person name="Coelho S.M."/>
            <person name="Collen J."/>
            <person name="Corre E."/>
            <person name="Da Silva C."/>
            <person name="Delage L."/>
            <person name="Delaroque N."/>
            <person name="Dittami S.M."/>
            <person name="Doulbeau S."/>
            <person name="Elias M."/>
            <person name="Farnham G."/>
            <person name="Gachon C.M."/>
            <person name="Gschloessl B."/>
            <person name="Heesch S."/>
            <person name="Jabbari K."/>
            <person name="Jubin C."/>
            <person name="Kawai H."/>
            <person name="Kimura K."/>
            <person name="Kloareg B."/>
            <person name="Kupper F.C."/>
            <person name="Lang D."/>
            <person name="Le Bail A."/>
            <person name="Leblanc C."/>
            <person name="Lerouge P."/>
            <person name="Lohr M."/>
            <person name="Lopez P.J."/>
            <person name="Martens C."/>
            <person name="Maumus F."/>
            <person name="Michel G."/>
            <person name="Miranda-Saavedra D."/>
            <person name="Morales J."/>
            <person name="Moreau H."/>
            <person name="Motomura T."/>
            <person name="Nagasato C."/>
            <person name="Napoli C.A."/>
            <person name="Nelson D.R."/>
            <person name="Nyvall-Collen P."/>
            <person name="Peters A.F."/>
            <person name="Pommier C."/>
            <person name="Potin P."/>
            <person name="Poulain J."/>
            <person name="Quesneville H."/>
            <person name="Read B."/>
            <person name="Rensing S.A."/>
            <person name="Ritter A."/>
            <person name="Rousvoal S."/>
            <person name="Samanta M."/>
            <person name="Samson G."/>
            <person name="Schroeder D.C."/>
            <person name="Segurens B."/>
            <person name="Strittmatter M."/>
            <person name="Tonon T."/>
            <person name="Tregear J.W."/>
            <person name="Valentin K."/>
            <person name="von Dassow P."/>
            <person name="Yamagishi T."/>
            <person name="Van de Peer Y."/>
            <person name="Wincker P."/>
        </authorList>
    </citation>
    <scope>NUCLEOTIDE SEQUENCE [LARGE SCALE GENOMIC DNA]</scope>
    <source>
        <strain evidence="10">Ec32 / CCAP1310/4</strain>
    </source>
</reference>
<dbReference type="Proteomes" id="UP000002630">
    <property type="component" value="Linkage Group LG20"/>
</dbReference>
<keyword evidence="9" id="KW-0378">Hydrolase</keyword>
<keyword evidence="5" id="KW-0732">Signal</keyword>
<dbReference type="SUPFAM" id="SSF81296">
    <property type="entry name" value="E set domains"/>
    <property type="match status" value="1"/>
</dbReference>
<evidence type="ECO:0000256" key="4">
    <source>
        <dbReference type="SAM" id="MobiDB-lite"/>
    </source>
</evidence>
<dbReference type="EMBL" id="FN649745">
    <property type="protein sequence ID" value="CBJ28832.1"/>
    <property type="molecule type" value="Genomic_DNA"/>
</dbReference>
<dbReference type="InterPro" id="IPR039417">
    <property type="entry name" value="Peptidase_C1A_papain-like"/>
</dbReference>
<dbReference type="GO" id="GO:0006508">
    <property type="term" value="P:proteolysis"/>
    <property type="evidence" value="ECO:0007669"/>
    <property type="project" value="InterPro"/>
</dbReference>
<dbReference type="InParanoid" id="D7FIL4"/>
<dbReference type="InterPro" id="IPR025660">
    <property type="entry name" value="Pept_his_AS"/>
</dbReference>
<dbReference type="Gene3D" id="3.90.70.10">
    <property type="entry name" value="Cysteine proteinases"/>
    <property type="match status" value="1"/>
</dbReference>
<dbReference type="PROSITE" id="PS00639">
    <property type="entry name" value="THIOL_PROTEASE_HIS"/>
    <property type="match status" value="1"/>
</dbReference>
<feature type="chain" id="PRO_5018577834" evidence="5">
    <location>
        <begin position="19"/>
        <end position="553"/>
    </location>
</feature>
<sequence length="553" mass="59793">MVASHALILLALAAPALATPPIPKEFFESQKRTAEDAKVANRFRAWMAQHGVTFGTKGEFDRRLKIFAENSDLIDTHNTANDGSTFTLSHNEFSHLSWDEFKETHFGYKRSSDKPKPARQTPERRPMEKVAGGRRRLVELTGSEIPDEVDWVREGAVTPVQNQGMCGSCWAFSTIGAMEGAYYLATDDLIKFSEEQLVDCDKVDKGCFGGDMEQAFDWIKENGGVCPEDEYPYVGLWPPFKTCATTCTPVEGSQVKEWAQVKATDEALMTALATVGPIAIAIEADQMAFQFYSDGVYTAPCGDKLDHGVLAVGYGTWEDGTDYWKVKNSWGDSWGQGGYILLERADSEEDEGGQCGLLIEAIYPILGTPEEDADGAAEFAVEAAEMTEMSEAEREALWALVDPSDVAERPVGFRSSASAKDCGGGTSDVVFHDVTISPIAPRRGQPVSMMAKGTLTKPLAEGDYNLEVMLGSSTIYQHDGSLCGESSAELPLGLGYIELHGLPCPATPGPTEFSLEVTLPAIAPPGDYDISLAGTDDLDGGAPALCLDVKVEL</sequence>
<dbReference type="EMBL" id="FN647890">
    <property type="protein sequence ID" value="CBJ28832.1"/>
    <property type="molecule type" value="Genomic_DNA"/>
</dbReference>
<dbReference type="Pfam" id="PF08246">
    <property type="entry name" value="Inhibitor_I29"/>
    <property type="match status" value="1"/>
</dbReference>
<feature type="domain" description="Cathepsin propeptide inhibitor" evidence="8">
    <location>
        <begin position="43"/>
        <end position="101"/>
    </location>
</feature>
<feature type="signal peptide" evidence="5">
    <location>
        <begin position="1"/>
        <end position="18"/>
    </location>
</feature>
<feature type="compositionally biased region" description="Basic and acidic residues" evidence="4">
    <location>
        <begin position="108"/>
        <end position="128"/>
    </location>
</feature>
<proteinExistence type="inferred from homology"/>
<dbReference type="EC" id="3.4.22.15" evidence="9"/>
<feature type="domain" description="Peptidase C1A papain C-terminal" evidence="6">
    <location>
        <begin position="145"/>
        <end position="365"/>
    </location>
</feature>
<gene>
    <name evidence="9" type="primary">Cys</name>
    <name evidence="9" type="ORF">Esi_0122_0028</name>
</gene>
<organism evidence="9 10">
    <name type="scientific">Ectocarpus siliculosus</name>
    <name type="common">Brown alga</name>
    <name type="synonym">Conferva siliculosa</name>
    <dbReference type="NCBI Taxonomy" id="2880"/>
    <lineage>
        <taxon>Eukaryota</taxon>
        <taxon>Sar</taxon>
        <taxon>Stramenopiles</taxon>
        <taxon>Ochrophyta</taxon>
        <taxon>PX clade</taxon>
        <taxon>Phaeophyceae</taxon>
        <taxon>Ectocarpales</taxon>
        <taxon>Ectocarpaceae</taxon>
        <taxon>Ectocarpus</taxon>
    </lineage>
</organism>
<comment type="similarity">
    <text evidence="1">Belongs to the peptidase C1 family.</text>
</comment>
<keyword evidence="2" id="KW-0865">Zymogen</keyword>
<dbReference type="SMART" id="SM00645">
    <property type="entry name" value="Pept_C1"/>
    <property type="match status" value="1"/>
</dbReference>
<dbReference type="OrthoDB" id="10253408at2759"/>
<dbReference type="SMART" id="SM00848">
    <property type="entry name" value="Inhibitor_I29"/>
    <property type="match status" value="1"/>
</dbReference>
<dbReference type="InterPro" id="IPR013128">
    <property type="entry name" value="Peptidase_C1A"/>
</dbReference>
<dbReference type="InterPro" id="IPR000169">
    <property type="entry name" value="Pept_cys_AS"/>
</dbReference>
<dbReference type="InterPro" id="IPR000668">
    <property type="entry name" value="Peptidase_C1A_C"/>
</dbReference>
<dbReference type="PRINTS" id="PR00705">
    <property type="entry name" value="PAPAIN"/>
</dbReference>
<evidence type="ECO:0000256" key="3">
    <source>
        <dbReference type="ARBA" id="ARBA00023157"/>
    </source>
</evidence>
<evidence type="ECO:0000259" key="6">
    <source>
        <dbReference type="SMART" id="SM00645"/>
    </source>
</evidence>
<dbReference type="InterPro" id="IPR014756">
    <property type="entry name" value="Ig_E-set"/>
</dbReference>
<evidence type="ECO:0000259" key="8">
    <source>
        <dbReference type="SMART" id="SM00848"/>
    </source>
</evidence>
<dbReference type="SMART" id="SM00737">
    <property type="entry name" value="ML"/>
    <property type="match status" value="1"/>
</dbReference>
<dbReference type="Pfam" id="PF00112">
    <property type="entry name" value="Peptidase_C1"/>
    <property type="match status" value="1"/>
</dbReference>
<protein>
    <submittedName>
        <fullName evidence="9">Cathepsin L-like proteinase</fullName>
        <ecNumber evidence="9">3.4.22.15</ecNumber>
    </submittedName>
</protein>
<dbReference type="STRING" id="2880.D7FIL4"/>
<evidence type="ECO:0000259" key="7">
    <source>
        <dbReference type="SMART" id="SM00737"/>
    </source>
</evidence>
<evidence type="ECO:0000313" key="10">
    <source>
        <dbReference type="Proteomes" id="UP000002630"/>
    </source>
</evidence>
<feature type="region of interest" description="Disordered" evidence="4">
    <location>
        <begin position="108"/>
        <end position="131"/>
    </location>
</feature>
<dbReference type="FunFam" id="3.90.70.10:FF:000332">
    <property type="entry name" value="Cathepsin L1"/>
    <property type="match status" value="1"/>
</dbReference>
<dbReference type="InterPro" id="IPR003172">
    <property type="entry name" value="ML_dom"/>
</dbReference>
<evidence type="ECO:0000313" key="9">
    <source>
        <dbReference type="EMBL" id="CBJ28832.1"/>
    </source>
</evidence>
<dbReference type="InterPro" id="IPR038765">
    <property type="entry name" value="Papain-like_cys_pep_sf"/>
</dbReference>
<dbReference type="SUPFAM" id="SSF54001">
    <property type="entry name" value="Cysteine proteinases"/>
    <property type="match status" value="1"/>
</dbReference>
<evidence type="ECO:0000256" key="5">
    <source>
        <dbReference type="SAM" id="SignalP"/>
    </source>
</evidence>
<evidence type="ECO:0000256" key="2">
    <source>
        <dbReference type="ARBA" id="ARBA00023145"/>
    </source>
</evidence>
<dbReference type="Pfam" id="PF02221">
    <property type="entry name" value="E1_DerP2_DerF2"/>
    <property type="match status" value="1"/>
</dbReference>
<dbReference type="eggNOG" id="KOG1543">
    <property type="taxonomic scope" value="Eukaryota"/>
</dbReference>
<dbReference type="AlphaFoldDB" id="D7FIL4"/>
<dbReference type="PANTHER" id="PTHR12411">
    <property type="entry name" value="CYSTEINE PROTEASE FAMILY C1-RELATED"/>
    <property type="match status" value="1"/>
</dbReference>
<dbReference type="GO" id="GO:0004197">
    <property type="term" value="F:cysteine-type endopeptidase activity"/>
    <property type="evidence" value="ECO:0007669"/>
    <property type="project" value="UniProtKB-EC"/>
</dbReference>
<name>D7FIL4_ECTSI</name>
<dbReference type="PROSITE" id="PS00139">
    <property type="entry name" value="THIOL_PROTEASE_CYS"/>
    <property type="match status" value="1"/>
</dbReference>
<accession>D7FIL4</accession>